<comment type="caution">
    <text evidence="1">The sequence shown here is derived from an EMBL/GenBank/DDBJ whole genome shotgun (WGS) entry which is preliminary data.</text>
</comment>
<dbReference type="STRING" id="1094492.m02_10170"/>
<evidence type="ECO:0000313" key="1">
    <source>
        <dbReference type="EMBL" id="ENN92731.1"/>
    </source>
</evidence>
<protein>
    <submittedName>
        <fullName evidence="1">Uncharacterized protein</fullName>
    </submittedName>
</protein>
<name>N6VHJ2_9HYPH</name>
<dbReference type="Proteomes" id="UP000014026">
    <property type="component" value="Unassembled WGS sequence"/>
</dbReference>
<gene>
    <name evidence="1" type="ORF">m02_10170</name>
</gene>
<accession>N6VHJ2</accession>
<proteinExistence type="predicted"/>
<organism evidence="1 2">
    <name type="scientific">Bartonella bovis m02</name>
    <dbReference type="NCBI Taxonomy" id="1094492"/>
    <lineage>
        <taxon>Bacteria</taxon>
        <taxon>Pseudomonadati</taxon>
        <taxon>Pseudomonadota</taxon>
        <taxon>Alphaproteobacteria</taxon>
        <taxon>Hyphomicrobiales</taxon>
        <taxon>Bartonellaceae</taxon>
        <taxon>Bartonella</taxon>
    </lineage>
</organism>
<dbReference type="AlphaFoldDB" id="N6VHJ2"/>
<dbReference type="RefSeq" id="WP_010702790.1">
    <property type="nucleotide sequence ID" value="NZ_KB915625.1"/>
</dbReference>
<dbReference type="HOGENOM" id="CLU_2338297_0_0_5"/>
<reference evidence="1 2" key="1">
    <citation type="journal article" date="2013" name="PLoS Genet.">
        <title>A gene transfer agent and a dynamic repertoire of secretion systems hold the keys to the explosive radiation of the emerging pathogen Bartonella.</title>
        <authorList>
            <person name="Guy L."/>
            <person name="Nystedt B."/>
            <person name="Toft C."/>
            <person name="Zaremba-Niedzwiedzka K."/>
            <person name="Berglund E.C."/>
            <person name="Granberg F."/>
            <person name="Naslund K."/>
            <person name="Eriksson A.S."/>
            <person name="Andersson S.G."/>
        </authorList>
    </citation>
    <scope>NUCLEOTIDE SEQUENCE [LARGE SCALE GENOMIC DNA]</scope>
    <source>
        <strain evidence="2">m02</strain>
    </source>
</reference>
<dbReference type="EMBL" id="AGWB01000008">
    <property type="protein sequence ID" value="ENN92731.1"/>
    <property type="molecule type" value="Genomic_DNA"/>
</dbReference>
<feature type="non-terminal residue" evidence="1">
    <location>
        <position position="98"/>
    </location>
</feature>
<sequence>MLLGGAKIKVEGDGTGLVGVQMGSMEKLMMMGEVEVEGVTEGINIKGGKGTGLSVMVSGMGTGMGKTTMTVKNSGSGVVGVVGIKVEDTGTIDATVMR</sequence>
<evidence type="ECO:0000313" key="2">
    <source>
        <dbReference type="Proteomes" id="UP000014026"/>
    </source>
</evidence>